<feature type="compositionally biased region" description="Pro residues" evidence="1">
    <location>
        <begin position="201"/>
        <end position="210"/>
    </location>
</feature>
<sequence>METGSEVESVVLPATTGVMGISLWTWIQSQGQPELVYLVDTNGEFISSKISHPNWERMFVDGTSVPMDNAWRSIPKDLWVHLLLERATNESIIDTTTVFSRHSRSSSETAVRGSIAEIYLWSRVLTSEEIAMVSSGAGHETLGQAICPPPSPSPPPLTPRYRHIPHRPPPPSRPSLLHSASPPVPHPPHPSSFAPSFSASPIPPPPPPAA</sequence>
<dbReference type="Proteomes" id="UP001190700">
    <property type="component" value="Unassembled WGS sequence"/>
</dbReference>
<keyword evidence="3" id="KW-1185">Reference proteome</keyword>
<protein>
    <submittedName>
        <fullName evidence="2">Uncharacterized protein</fullName>
    </submittedName>
</protein>
<comment type="caution">
    <text evidence="2">The sequence shown here is derived from an EMBL/GenBank/DDBJ whole genome shotgun (WGS) entry which is preliminary data.</text>
</comment>
<feature type="region of interest" description="Disordered" evidence="1">
    <location>
        <begin position="142"/>
        <end position="210"/>
    </location>
</feature>
<dbReference type="SUPFAM" id="SSF49899">
    <property type="entry name" value="Concanavalin A-like lectins/glucanases"/>
    <property type="match status" value="1"/>
</dbReference>
<organism evidence="2 3">
    <name type="scientific">Cymbomonas tetramitiformis</name>
    <dbReference type="NCBI Taxonomy" id="36881"/>
    <lineage>
        <taxon>Eukaryota</taxon>
        <taxon>Viridiplantae</taxon>
        <taxon>Chlorophyta</taxon>
        <taxon>Pyramimonadophyceae</taxon>
        <taxon>Pyramimonadales</taxon>
        <taxon>Pyramimonadaceae</taxon>
        <taxon>Cymbomonas</taxon>
    </lineage>
</organism>
<dbReference type="AlphaFoldDB" id="A0AAE0GDF1"/>
<dbReference type="InterPro" id="IPR013320">
    <property type="entry name" value="ConA-like_dom_sf"/>
</dbReference>
<evidence type="ECO:0000313" key="3">
    <source>
        <dbReference type="Proteomes" id="UP001190700"/>
    </source>
</evidence>
<evidence type="ECO:0000256" key="1">
    <source>
        <dbReference type="SAM" id="MobiDB-lite"/>
    </source>
</evidence>
<reference evidence="2 3" key="1">
    <citation type="journal article" date="2015" name="Genome Biol. Evol.">
        <title>Comparative Genomics of a Bacterivorous Green Alga Reveals Evolutionary Causalities and Consequences of Phago-Mixotrophic Mode of Nutrition.</title>
        <authorList>
            <person name="Burns J.A."/>
            <person name="Paasch A."/>
            <person name="Narechania A."/>
            <person name="Kim E."/>
        </authorList>
    </citation>
    <scope>NUCLEOTIDE SEQUENCE [LARGE SCALE GENOMIC DNA]</scope>
    <source>
        <strain evidence="2 3">PLY_AMNH</strain>
    </source>
</reference>
<evidence type="ECO:0000313" key="2">
    <source>
        <dbReference type="EMBL" id="KAK3276134.1"/>
    </source>
</evidence>
<accession>A0AAE0GDF1</accession>
<feature type="compositionally biased region" description="Pro residues" evidence="1">
    <location>
        <begin position="147"/>
        <end position="158"/>
    </location>
</feature>
<dbReference type="PRINTS" id="PR01217">
    <property type="entry name" value="PRICHEXTENSN"/>
</dbReference>
<feature type="compositionally biased region" description="Low complexity" evidence="1">
    <location>
        <begin position="191"/>
        <end position="200"/>
    </location>
</feature>
<dbReference type="EMBL" id="LGRX02006754">
    <property type="protein sequence ID" value="KAK3276134.1"/>
    <property type="molecule type" value="Genomic_DNA"/>
</dbReference>
<name>A0AAE0GDF1_9CHLO</name>
<gene>
    <name evidence="2" type="ORF">CYMTET_15779</name>
</gene>
<proteinExistence type="predicted"/>